<feature type="compositionally biased region" description="Low complexity" evidence="1">
    <location>
        <begin position="375"/>
        <end position="391"/>
    </location>
</feature>
<feature type="region of interest" description="Disordered" evidence="1">
    <location>
        <begin position="582"/>
        <end position="611"/>
    </location>
</feature>
<evidence type="ECO:0000313" key="2">
    <source>
        <dbReference type="EMBL" id="KGB40354.1"/>
    </source>
</evidence>
<organism evidence="2">
    <name type="scientific">Schistosoma haematobium</name>
    <name type="common">Blood fluke</name>
    <dbReference type="NCBI Taxonomy" id="6185"/>
    <lineage>
        <taxon>Eukaryota</taxon>
        <taxon>Metazoa</taxon>
        <taxon>Spiralia</taxon>
        <taxon>Lophotrochozoa</taxon>
        <taxon>Platyhelminthes</taxon>
        <taxon>Trematoda</taxon>
        <taxon>Digenea</taxon>
        <taxon>Strigeidida</taxon>
        <taxon>Schistosomatoidea</taxon>
        <taxon>Schistosomatidae</taxon>
        <taxon>Schistosoma</taxon>
    </lineage>
</organism>
<name>A0A095A442_SCHHA</name>
<protein>
    <submittedName>
        <fullName evidence="2">Uncharacterized protein</fullName>
    </submittedName>
</protein>
<dbReference type="AlphaFoldDB" id="A0A095A442"/>
<feature type="region of interest" description="Disordered" evidence="1">
    <location>
        <begin position="646"/>
        <end position="667"/>
    </location>
</feature>
<reference evidence="2" key="1">
    <citation type="journal article" date="2012" name="Nat. Genet.">
        <title>Whole-genome sequence of Schistosoma haematobium.</title>
        <authorList>
            <person name="Young N.D."/>
            <person name="Jex A.R."/>
            <person name="Li B."/>
            <person name="Liu S."/>
            <person name="Yang L."/>
            <person name="Xiong Z."/>
            <person name="Li Y."/>
            <person name="Cantacessi C."/>
            <person name="Hall R.S."/>
            <person name="Xu X."/>
            <person name="Chen F."/>
            <person name="Wu X."/>
            <person name="Zerlotini A."/>
            <person name="Oliveira G."/>
            <person name="Hofmann A."/>
            <person name="Zhang G."/>
            <person name="Fang X."/>
            <person name="Kang Y."/>
            <person name="Campbell B.E."/>
            <person name="Loukas A."/>
            <person name="Ranganathan S."/>
            <person name="Rollinson D."/>
            <person name="Rinaldi G."/>
            <person name="Brindley P.J."/>
            <person name="Yang H."/>
            <person name="Wang J."/>
            <person name="Wang J."/>
            <person name="Gasser R.B."/>
        </authorList>
    </citation>
    <scope>NUCLEOTIDE SEQUENCE [LARGE SCALE GENOMIC DNA]</scope>
</reference>
<feature type="compositionally biased region" description="Low complexity" evidence="1">
    <location>
        <begin position="319"/>
        <end position="328"/>
    </location>
</feature>
<gene>
    <name evidence="2" type="ORF">MS3_08820</name>
</gene>
<evidence type="ECO:0000256" key="1">
    <source>
        <dbReference type="SAM" id="MobiDB-lite"/>
    </source>
</evidence>
<feature type="compositionally biased region" description="Basic and acidic residues" evidence="1">
    <location>
        <begin position="436"/>
        <end position="449"/>
    </location>
</feature>
<feature type="compositionally biased region" description="Polar residues" evidence="1">
    <location>
        <begin position="404"/>
        <end position="414"/>
    </location>
</feature>
<feature type="compositionally biased region" description="Polar residues" evidence="1">
    <location>
        <begin position="348"/>
        <end position="367"/>
    </location>
</feature>
<accession>A0A095A442</accession>
<feature type="compositionally biased region" description="Low complexity" evidence="1">
    <location>
        <begin position="582"/>
        <end position="598"/>
    </location>
</feature>
<dbReference type="EMBL" id="KL251440">
    <property type="protein sequence ID" value="KGB40354.1"/>
    <property type="molecule type" value="Genomic_DNA"/>
</dbReference>
<feature type="region of interest" description="Disordered" evidence="1">
    <location>
        <begin position="317"/>
        <end position="449"/>
    </location>
</feature>
<sequence length="667" mass="75325">MESDLPLFCVLVCTEDKSIIIHTFVFLKKIETTCLLNYKPFFVLFKESTDSISEVLKSLLHYLNSNTTGSIIFPLIHDLENAHFELTDTLNKLLPEPIIKQMVKYKHLEPQLKELESTAHRVNRHKRNLNQSYSRSRSTVKKEKAHINYRTSSMNYDYLTNCLMDKMNTVENEGTMACCDALFVLVSTYKQFSDRIYSILNYLFEEVNKLHECAARELNMSYAKSLKNMENATQATKWKASSIMSCQDREGSICRSSSRGRIISSNFDSSDRQAIENTEHDSLSVTELSSELLGIITRQKSSDETIGSNHSYHCLNKKSSSNSSSLTLPLPPPPSLQPPSSKAYIKTMVTNTTNESQSKESLPQKDTNGALCKISSSQSSQSSTSLSTTKSNEIIDSNDHENSNDTTTLNSVSIQMAKVDDTNNPDMKSGNGDDINSDKTNNDNSGNKEKCTLTNNLLFNSTSSASTYSICQFPYYSNQKSHHYNQNYPYDIKSPTVSTIYSIRNNNPSSSILTEKTETLLPIMKSSNVCNMNYATEKSLSSVLYLNKNNMNPLSDSCLYDNNNEISCIPIIVQKNSWSNTSPINNNDNNKNSNSSNHSTREFGSDAINSNDNHRTLYRESLLNDNEVRPPKQNIISWGCLPSPITEKANRHNEKKRRQTEAWEENK</sequence>
<proteinExistence type="predicted"/>